<gene>
    <name evidence="2" type="ORF">ACFS7Z_10900</name>
</gene>
<proteinExistence type="predicted"/>
<dbReference type="EMBL" id="JBHUOX010000006">
    <property type="protein sequence ID" value="MFD3000871.1"/>
    <property type="molecule type" value="Genomic_DNA"/>
</dbReference>
<protein>
    <submittedName>
        <fullName evidence="2">Sulfotransferase family protein</fullName>
        <ecNumber evidence="2">2.8.2.-</ecNumber>
    </submittedName>
</protein>
<dbReference type="Gene3D" id="3.40.50.300">
    <property type="entry name" value="P-loop containing nucleotide triphosphate hydrolases"/>
    <property type="match status" value="1"/>
</dbReference>
<dbReference type="InterPro" id="IPR026634">
    <property type="entry name" value="TPST-like"/>
</dbReference>
<accession>A0ABW6BTN6</accession>
<organism evidence="2 3">
    <name type="scientific">Pontibacter toksunensis</name>
    <dbReference type="NCBI Taxonomy" id="1332631"/>
    <lineage>
        <taxon>Bacteria</taxon>
        <taxon>Pseudomonadati</taxon>
        <taxon>Bacteroidota</taxon>
        <taxon>Cytophagia</taxon>
        <taxon>Cytophagales</taxon>
        <taxon>Hymenobacteraceae</taxon>
        <taxon>Pontibacter</taxon>
    </lineage>
</organism>
<name>A0ABW6BTN6_9BACT</name>
<dbReference type="EC" id="2.8.2.-" evidence="2"/>
<reference evidence="3" key="1">
    <citation type="journal article" date="2019" name="Int. J. Syst. Evol. Microbiol.">
        <title>The Global Catalogue of Microorganisms (GCM) 10K type strain sequencing project: providing services to taxonomists for standard genome sequencing and annotation.</title>
        <authorList>
            <consortium name="The Broad Institute Genomics Platform"/>
            <consortium name="The Broad Institute Genome Sequencing Center for Infectious Disease"/>
            <person name="Wu L."/>
            <person name="Ma J."/>
        </authorList>
    </citation>
    <scope>NUCLEOTIDE SEQUENCE [LARGE SCALE GENOMIC DNA]</scope>
    <source>
        <strain evidence="3">KCTC 23984</strain>
    </source>
</reference>
<evidence type="ECO:0000313" key="3">
    <source>
        <dbReference type="Proteomes" id="UP001597641"/>
    </source>
</evidence>
<dbReference type="InterPro" id="IPR027417">
    <property type="entry name" value="P-loop_NTPase"/>
</dbReference>
<sequence>MADKPLFHRLVGRFRKNKALMSFLDITGSDIQNKKWVFVIGCYNSGTTLLEQVLSTHPAMSSLLDEGVVLTDKLRRPEDFAWRRMWHACEEEMKIREAEAPEVARRVKRHWSHFYDLKKPVLLEKSIANTTRIEFFNDYFKDTYFVHLVRNGYAVAEGIHRKAAIMEGNPMFGQEESYPIELCAHQWARNLELVEQTKAKADHFLEITYEDFTEEPDKVLREITEFIGVKPFRNSFKNEVFSVHNVESSIRNMNGKSLKTLSDEDISLINKAALPYLEKYGYLIKI</sequence>
<evidence type="ECO:0000313" key="2">
    <source>
        <dbReference type="EMBL" id="MFD3000871.1"/>
    </source>
</evidence>
<dbReference type="RefSeq" id="WP_377484347.1">
    <property type="nucleotide sequence ID" value="NZ_JBHUOX010000006.1"/>
</dbReference>
<dbReference type="PANTHER" id="PTHR12788">
    <property type="entry name" value="PROTEIN-TYROSINE SULFOTRANSFERASE 2"/>
    <property type="match status" value="1"/>
</dbReference>
<dbReference type="GO" id="GO:0016740">
    <property type="term" value="F:transferase activity"/>
    <property type="evidence" value="ECO:0007669"/>
    <property type="project" value="UniProtKB-KW"/>
</dbReference>
<dbReference type="Pfam" id="PF13469">
    <property type="entry name" value="Sulfotransfer_3"/>
    <property type="match status" value="1"/>
</dbReference>
<dbReference type="PANTHER" id="PTHR12788:SF10">
    <property type="entry name" value="PROTEIN-TYROSINE SULFOTRANSFERASE"/>
    <property type="match status" value="1"/>
</dbReference>
<keyword evidence="3" id="KW-1185">Reference proteome</keyword>
<keyword evidence="1 2" id="KW-0808">Transferase</keyword>
<dbReference type="SUPFAM" id="SSF52540">
    <property type="entry name" value="P-loop containing nucleoside triphosphate hydrolases"/>
    <property type="match status" value="1"/>
</dbReference>
<dbReference type="Proteomes" id="UP001597641">
    <property type="component" value="Unassembled WGS sequence"/>
</dbReference>
<evidence type="ECO:0000256" key="1">
    <source>
        <dbReference type="ARBA" id="ARBA00022679"/>
    </source>
</evidence>
<comment type="caution">
    <text evidence="2">The sequence shown here is derived from an EMBL/GenBank/DDBJ whole genome shotgun (WGS) entry which is preliminary data.</text>
</comment>